<keyword evidence="1" id="KW-0812">Transmembrane</keyword>
<dbReference type="InterPro" id="IPR016747">
    <property type="entry name" value="Phosphotransbutyrylase"/>
</dbReference>
<dbReference type="Pfam" id="PF04892">
    <property type="entry name" value="VanZ"/>
    <property type="match status" value="1"/>
</dbReference>
<evidence type="ECO:0000259" key="2">
    <source>
        <dbReference type="Pfam" id="PF04892"/>
    </source>
</evidence>
<dbReference type="RefSeq" id="WP_006566893.1">
    <property type="nucleotide sequence ID" value="NZ_BAABRZ010000001.1"/>
</dbReference>
<dbReference type="NCBIfam" id="NF037970">
    <property type="entry name" value="vanZ_1"/>
    <property type="match status" value="1"/>
</dbReference>
<dbReference type="EMBL" id="CACRSQ010000003">
    <property type="protein sequence ID" value="VYT00003.1"/>
    <property type="molecule type" value="Genomic_DNA"/>
</dbReference>
<reference evidence="3" key="1">
    <citation type="submission" date="2019-11" db="EMBL/GenBank/DDBJ databases">
        <authorList>
            <person name="Feng L."/>
        </authorList>
    </citation>
    <scope>NUCLEOTIDE SEQUENCE</scope>
    <source>
        <strain evidence="3">AcaccaeLFYP115</strain>
    </source>
</reference>
<dbReference type="AlphaFoldDB" id="A0A6N2T4U3"/>
<protein>
    <submittedName>
        <fullName evidence="3">VanZ like family protein</fullName>
    </submittedName>
</protein>
<sequence length="176" mass="19622">MKIKRNRVISWTMVILMMAVIFLFSAKTADASEQMSMGVTQWISKLVGISPAEAGGFGNSLYDMLSVMDHYVRKTAHFLEYALLGVLVCRALGIDVKKKAHLLGAALAFCSFYAVTDELHQYFVPGRSCQIKDVMIDSSGALTGICFCMLAGFVLKKIKNKRRNVRQKNTPDVRVF</sequence>
<proteinExistence type="predicted"/>
<feature type="transmembrane region" description="Helical" evidence="1">
    <location>
        <begin position="136"/>
        <end position="155"/>
    </location>
</feature>
<dbReference type="PIRSF" id="PIRSF019083">
    <property type="entry name" value="UCP019083_VanZ"/>
    <property type="match status" value="1"/>
</dbReference>
<feature type="transmembrane region" description="Helical" evidence="1">
    <location>
        <begin position="75"/>
        <end position="93"/>
    </location>
</feature>
<keyword evidence="1" id="KW-0472">Membrane</keyword>
<gene>
    <name evidence="3" type="ORF">ACLFYP115_01251</name>
</gene>
<feature type="domain" description="VanZ-like" evidence="2">
    <location>
        <begin position="11"/>
        <end position="150"/>
    </location>
</feature>
<accession>A0A6N2T4U3</accession>
<evidence type="ECO:0000313" key="3">
    <source>
        <dbReference type="EMBL" id="VYT00003.1"/>
    </source>
</evidence>
<organism evidence="3">
    <name type="scientific">Anaerostipes caccae</name>
    <dbReference type="NCBI Taxonomy" id="105841"/>
    <lineage>
        <taxon>Bacteria</taxon>
        <taxon>Bacillati</taxon>
        <taxon>Bacillota</taxon>
        <taxon>Clostridia</taxon>
        <taxon>Lachnospirales</taxon>
        <taxon>Lachnospiraceae</taxon>
        <taxon>Anaerostipes</taxon>
    </lineage>
</organism>
<dbReference type="InterPro" id="IPR006976">
    <property type="entry name" value="VanZ-like"/>
</dbReference>
<dbReference type="GeneID" id="69471005"/>
<evidence type="ECO:0000256" key="1">
    <source>
        <dbReference type="SAM" id="Phobius"/>
    </source>
</evidence>
<keyword evidence="1" id="KW-1133">Transmembrane helix</keyword>
<name>A0A6N2T4U3_9FIRM</name>
<feature type="transmembrane region" description="Helical" evidence="1">
    <location>
        <begin position="100"/>
        <end position="116"/>
    </location>
</feature>